<dbReference type="EMBL" id="AVCH01000196">
    <property type="protein sequence ID" value="KFN42984.1"/>
    <property type="molecule type" value="Genomic_DNA"/>
</dbReference>
<evidence type="ECO:0000313" key="2">
    <source>
        <dbReference type="Proteomes" id="UP000029392"/>
    </source>
</evidence>
<sequence>MTDRFHHSFEDSGYSFAVTTEPEGFGYRASFVTISQGDQILDQFTPHQATFETREGAAQSGRIAGLVRLGLPYR</sequence>
<evidence type="ECO:0000313" key="1">
    <source>
        <dbReference type="EMBL" id="KFN42984.1"/>
    </source>
</evidence>
<dbReference type="AlphaFoldDB" id="A0A091AWG9"/>
<dbReference type="RefSeq" id="WP_043804897.1">
    <property type="nucleotide sequence ID" value="NZ_AVCH01000196.1"/>
</dbReference>
<gene>
    <name evidence="1" type="ORF">N790_11250</name>
</gene>
<accession>A0A091AWG9</accession>
<proteinExistence type="predicted"/>
<reference evidence="1 2" key="1">
    <citation type="submission" date="2013-09" db="EMBL/GenBank/DDBJ databases">
        <title>Genome sequencing of Arenimonas malthae.</title>
        <authorList>
            <person name="Chen F."/>
            <person name="Wang G."/>
        </authorList>
    </citation>
    <scope>NUCLEOTIDE SEQUENCE [LARGE SCALE GENOMIC DNA]</scope>
    <source>
        <strain evidence="1 2">CC-JY-1</strain>
    </source>
</reference>
<organism evidence="1 2">
    <name type="scientific">Arenimonas malthae CC-JY-1</name>
    <dbReference type="NCBI Taxonomy" id="1384054"/>
    <lineage>
        <taxon>Bacteria</taxon>
        <taxon>Pseudomonadati</taxon>
        <taxon>Pseudomonadota</taxon>
        <taxon>Gammaproteobacteria</taxon>
        <taxon>Lysobacterales</taxon>
        <taxon>Lysobacteraceae</taxon>
        <taxon>Arenimonas</taxon>
    </lineage>
</organism>
<keyword evidence="2" id="KW-1185">Reference proteome</keyword>
<dbReference type="Proteomes" id="UP000029392">
    <property type="component" value="Unassembled WGS sequence"/>
</dbReference>
<comment type="caution">
    <text evidence="1">The sequence shown here is derived from an EMBL/GenBank/DDBJ whole genome shotgun (WGS) entry which is preliminary data.</text>
</comment>
<protein>
    <submittedName>
        <fullName evidence="1">Uncharacterized protein</fullName>
    </submittedName>
</protein>
<name>A0A091AWG9_9GAMM</name>